<accession>A0A9P6DA56</accession>
<sequence length="188" mass="21684">MPIIPPELIREIITNVEAEDRPSLLDCLLVSQNFKYEARRVLYKFVALDAIGHKFNYFRHTIDANPQNALFVLRIAFSRARCPFLYQPAMYYILSKLPNLRMLEISRSNWSWEIFMIYPSPSVRYPWKLTTLVWDMETCPSALIAAHQSTLGHIELGCVTHRDMVTWGGMTGDGITELAFDDIAIPDD</sequence>
<name>A0A9P6DA56_PLEER</name>
<keyword evidence="2" id="KW-1185">Reference proteome</keyword>
<reference evidence="1" key="1">
    <citation type="submission" date="2020-11" db="EMBL/GenBank/DDBJ databases">
        <authorList>
            <consortium name="DOE Joint Genome Institute"/>
            <person name="Ahrendt S."/>
            <person name="Riley R."/>
            <person name="Andreopoulos W."/>
            <person name="Labutti K."/>
            <person name="Pangilinan J."/>
            <person name="Ruiz-Duenas F.J."/>
            <person name="Barrasa J.M."/>
            <person name="Sanchez-Garcia M."/>
            <person name="Camarero S."/>
            <person name="Miyauchi S."/>
            <person name="Serrano A."/>
            <person name="Linde D."/>
            <person name="Babiker R."/>
            <person name="Drula E."/>
            <person name="Ayuso-Fernandez I."/>
            <person name="Pacheco R."/>
            <person name="Padilla G."/>
            <person name="Ferreira P."/>
            <person name="Barriuso J."/>
            <person name="Kellner H."/>
            <person name="Castanera R."/>
            <person name="Alfaro M."/>
            <person name="Ramirez L."/>
            <person name="Pisabarro A.G."/>
            <person name="Kuo A."/>
            <person name="Tritt A."/>
            <person name="Lipzen A."/>
            <person name="He G."/>
            <person name="Yan M."/>
            <person name="Ng V."/>
            <person name="Cullen D."/>
            <person name="Martin F."/>
            <person name="Rosso M.-N."/>
            <person name="Henrissat B."/>
            <person name="Hibbett D."/>
            <person name="Martinez A.T."/>
            <person name="Grigoriev I.V."/>
        </authorList>
    </citation>
    <scope>NUCLEOTIDE SEQUENCE</scope>
    <source>
        <strain evidence="1">ATCC 90797</strain>
    </source>
</reference>
<dbReference type="AlphaFoldDB" id="A0A9P6DA56"/>
<proteinExistence type="predicted"/>
<comment type="caution">
    <text evidence="1">The sequence shown here is derived from an EMBL/GenBank/DDBJ whole genome shotgun (WGS) entry which is preliminary data.</text>
</comment>
<evidence type="ECO:0000313" key="1">
    <source>
        <dbReference type="EMBL" id="KAF9488348.1"/>
    </source>
</evidence>
<evidence type="ECO:0008006" key="3">
    <source>
        <dbReference type="Google" id="ProtNLM"/>
    </source>
</evidence>
<gene>
    <name evidence="1" type="ORF">BDN71DRAFT_1457487</name>
</gene>
<dbReference type="Proteomes" id="UP000807025">
    <property type="component" value="Unassembled WGS sequence"/>
</dbReference>
<organism evidence="1 2">
    <name type="scientific">Pleurotus eryngii</name>
    <name type="common">Boletus of the steppes</name>
    <dbReference type="NCBI Taxonomy" id="5323"/>
    <lineage>
        <taxon>Eukaryota</taxon>
        <taxon>Fungi</taxon>
        <taxon>Dikarya</taxon>
        <taxon>Basidiomycota</taxon>
        <taxon>Agaricomycotina</taxon>
        <taxon>Agaricomycetes</taxon>
        <taxon>Agaricomycetidae</taxon>
        <taxon>Agaricales</taxon>
        <taxon>Pleurotineae</taxon>
        <taxon>Pleurotaceae</taxon>
        <taxon>Pleurotus</taxon>
    </lineage>
</organism>
<evidence type="ECO:0000313" key="2">
    <source>
        <dbReference type="Proteomes" id="UP000807025"/>
    </source>
</evidence>
<protein>
    <recommendedName>
        <fullName evidence="3">F-box domain-containing protein</fullName>
    </recommendedName>
</protein>
<dbReference type="EMBL" id="MU154717">
    <property type="protein sequence ID" value="KAF9488348.1"/>
    <property type="molecule type" value="Genomic_DNA"/>
</dbReference>